<evidence type="ECO:0000313" key="2">
    <source>
        <dbReference type="Proteomes" id="UP000565719"/>
    </source>
</evidence>
<dbReference type="Gene3D" id="3.10.450.50">
    <property type="match status" value="1"/>
</dbReference>
<evidence type="ECO:0000313" key="1">
    <source>
        <dbReference type="EMBL" id="NOH70580.1"/>
    </source>
</evidence>
<dbReference type="Proteomes" id="UP000565719">
    <property type="component" value="Unassembled WGS sequence"/>
</dbReference>
<evidence type="ECO:0008006" key="3">
    <source>
        <dbReference type="Google" id="ProtNLM"/>
    </source>
</evidence>
<accession>A0A7Y4ECF6</accession>
<dbReference type="AlphaFoldDB" id="A0A7Y4ECF6"/>
<sequence>MDLKSIEPIVQQRVNAFYAQYHRVLEQQRVMEWVDMLDPNVSYRITSRENLQRGWPLCFVRCDNQGMAHDRACALLSSIYFRQRRQQHALSYIHITDIRREGGVMWVSVDTSLSVHESLNHDEARLLVTVTTRDKLRLGDQDARFTERLVICEPDVITDSLVYPL</sequence>
<dbReference type="InterPro" id="IPR032710">
    <property type="entry name" value="NTF2-like_dom_sf"/>
</dbReference>
<organism evidence="1 2">
    <name type="scientific">Vibrio pectenicida</name>
    <dbReference type="NCBI Taxonomy" id="62763"/>
    <lineage>
        <taxon>Bacteria</taxon>
        <taxon>Pseudomonadati</taxon>
        <taxon>Pseudomonadota</taxon>
        <taxon>Gammaproteobacteria</taxon>
        <taxon>Vibrionales</taxon>
        <taxon>Vibrionaceae</taxon>
        <taxon>Vibrio</taxon>
    </lineage>
</organism>
<comment type="caution">
    <text evidence="1">The sequence shown here is derived from an EMBL/GenBank/DDBJ whole genome shotgun (WGS) entry which is preliminary data.</text>
</comment>
<dbReference type="EMBL" id="VTXC01000008">
    <property type="protein sequence ID" value="NOH70580.1"/>
    <property type="molecule type" value="Genomic_DNA"/>
</dbReference>
<proteinExistence type="predicted"/>
<reference evidence="1 2" key="1">
    <citation type="submission" date="2019-09" db="EMBL/GenBank/DDBJ databases">
        <title>Draft genome sequencing and comparative genomics of hatchery-associated Vibrios.</title>
        <authorList>
            <person name="Kehlet-Delgado H."/>
            <person name="Mueller R.S."/>
        </authorList>
    </citation>
    <scope>NUCLEOTIDE SEQUENCE [LARGE SCALE GENOMIC DNA]</scope>
    <source>
        <strain evidence="1 2">99-46-Y</strain>
    </source>
</reference>
<dbReference type="RefSeq" id="WP_171360115.1">
    <property type="nucleotide sequence ID" value="NZ_VTXC01000008.1"/>
</dbReference>
<protein>
    <recommendedName>
        <fullName evidence="3">Aromatic-ring-hydroxylating dioxygenase subunit beta</fullName>
    </recommendedName>
</protein>
<gene>
    <name evidence="1" type="ORF">F0225_04375</name>
</gene>
<name>A0A7Y4ECF6_9VIBR</name>
<dbReference type="SUPFAM" id="SSF54427">
    <property type="entry name" value="NTF2-like"/>
    <property type="match status" value="1"/>
</dbReference>